<dbReference type="GO" id="GO:0000160">
    <property type="term" value="P:phosphorelay signal transduction system"/>
    <property type="evidence" value="ECO:0007669"/>
    <property type="project" value="InterPro"/>
</dbReference>
<feature type="domain" description="Response regulatory" evidence="3">
    <location>
        <begin position="5"/>
        <end position="62"/>
    </location>
</feature>
<evidence type="ECO:0000313" key="4">
    <source>
        <dbReference type="EMBL" id="VXD24216.1"/>
    </source>
</evidence>
<dbReference type="Proteomes" id="UP000184550">
    <property type="component" value="Unassembled WGS sequence"/>
</dbReference>
<sequence length="62" mass="6605">MLPKQILIVDDEPDVRAIAKLGLEMGAGWQVITACCGQEALNLAAHHQPDAILLDVSTPLSL</sequence>
<dbReference type="PANTHER" id="PTHR44591">
    <property type="entry name" value="STRESS RESPONSE REGULATOR PROTEIN 1"/>
    <property type="match status" value="1"/>
</dbReference>
<keyword evidence="1 2" id="KW-0597">Phosphoprotein</keyword>
<dbReference type="PANTHER" id="PTHR44591:SF22">
    <property type="entry name" value="CHEY SUBFAMILY"/>
    <property type="match status" value="1"/>
</dbReference>
<dbReference type="Gene3D" id="3.40.50.2300">
    <property type="match status" value="1"/>
</dbReference>
<organism evidence="4 5">
    <name type="scientific">Planktothrix serta PCC 8927</name>
    <dbReference type="NCBI Taxonomy" id="671068"/>
    <lineage>
        <taxon>Bacteria</taxon>
        <taxon>Bacillati</taxon>
        <taxon>Cyanobacteriota</taxon>
        <taxon>Cyanophyceae</taxon>
        <taxon>Oscillatoriophycideae</taxon>
        <taxon>Oscillatoriales</taxon>
        <taxon>Microcoleaceae</taxon>
        <taxon>Planktothrix</taxon>
    </lineage>
</organism>
<name>A0A7Z9BWT6_9CYAN</name>
<feature type="modified residue" description="4-aspartylphosphate" evidence="2">
    <location>
        <position position="55"/>
    </location>
</feature>
<dbReference type="PROSITE" id="PS50110">
    <property type="entry name" value="RESPONSE_REGULATORY"/>
    <property type="match status" value="1"/>
</dbReference>
<protein>
    <submittedName>
        <fullName evidence="4">Transcriptional regulatory protein PrrA</fullName>
    </submittedName>
</protein>
<dbReference type="PROSITE" id="PS51257">
    <property type="entry name" value="PROKAR_LIPOPROTEIN"/>
    <property type="match status" value="1"/>
</dbReference>
<keyword evidence="5" id="KW-1185">Reference proteome</keyword>
<dbReference type="InterPro" id="IPR001789">
    <property type="entry name" value="Sig_transdc_resp-reg_receiver"/>
</dbReference>
<dbReference type="RefSeq" id="WP_083617003.1">
    <property type="nucleotide sequence ID" value="NZ_LR734826.1"/>
</dbReference>
<gene>
    <name evidence="4" type="ORF">PL8927_80009</name>
</gene>
<dbReference type="OrthoDB" id="72486at2"/>
<proteinExistence type="predicted"/>
<evidence type="ECO:0000259" key="3">
    <source>
        <dbReference type="PROSITE" id="PS50110"/>
    </source>
</evidence>
<evidence type="ECO:0000256" key="2">
    <source>
        <dbReference type="PROSITE-ProRule" id="PRU00169"/>
    </source>
</evidence>
<comment type="caution">
    <text evidence="4">The sequence shown here is derived from an EMBL/GenBank/DDBJ whole genome shotgun (WGS) entry which is preliminary data.</text>
</comment>
<dbReference type="Pfam" id="PF00072">
    <property type="entry name" value="Response_reg"/>
    <property type="match status" value="1"/>
</dbReference>
<dbReference type="AlphaFoldDB" id="A0A7Z9BWT6"/>
<evidence type="ECO:0000256" key="1">
    <source>
        <dbReference type="ARBA" id="ARBA00022553"/>
    </source>
</evidence>
<dbReference type="InterPro" id="IPR011006">
    <property type="entry name" value="CheY-like_superfamily"/>
</dbReference>
<dbReference type="EMBL" id="CZCU02000157">
    <property type="protein sequence ID" value="VXD24216.1"/>
    <property type="molecule type" value="Genomic_DNA"/>
</dbReference>
<dbReference type="InterPro" id="IPR050595">
    <property type="entry name" value="Bact_response_regulator"/>
</dbReference>
<dbReference type="SUPFAM" id="SSF52172">
    <property type="entry name" value="CheY-like"/>
    <property type="match status" value="1"/>
</dbReference>
<reference evidence="4" key="1">
    <citation type="submission" date="2019-10" db="EMBL/GenBank/DDBJ databases">
        <authorList>
            <consortium name="Genoscope - CEA"/>
            <person name="William W."/>
        </authorList>
    </citation>
    <scope>NUCLEOTIDE SEQUENCE [LARGE SCALE GENOMIC DNA]</scope>
    <source>
        <strain evidence="4">BBR_PRJEB10992</strain>
    </source>
</reference>
<accession>A0A7Z9BWT6</accession>
<evidence type="ECO:0000313" key="5">
    <source>
        <dbReference type="Proteomes" id="UP000184550"/>
    </source>
</evidence>